<feature type="transmembrane region" description="Helical" evidence="6">
    <location>
        <begin position="301"/>
        <end position="319"/>
    </location>
</feature>
<feature type="transmembrane region" description="Helical" evidence="6">
    <location>
        <begin position="48"/>
        <end position="66"/>
    </location>
</feature>
<dbReference type="SUPFAM" id="SSF103473">
    <property type="entry name" value="MFS general substrate transporter"/>
    <property type="match status" value="1"/>
</dbReference>
<feature type="domain" description="Major facilitator superfamily (MFS) profile" evidence="7">
    <location>
        <begin position="1"/>
        <end position="355"/>
    </location>
</feature>
<dbReference type="InterPro" id="IPR011701">
    <property type="entry name" value="MFS"/>
</dbReference>
<dbReference type="Gene3D" id="1.20.1250.20">
    <property type="entry name" value="MFS general substrate transporter like domains"/>
    <property type="match status" value="1"/>
</dbReference>
<evidence type="ECO:0000256" key="6">
    <source>
        <dbReference type="SAM" id="Phobius"/>
    </source>
</evidence>
<feature type="transmembrane region" description="Helical" evidence="6">
    <location>
        <begin position="176"/>
        <end position="196"/>
    </location>
</feature>
<keyword evidence="8" id="KW-0614">Plasmid</keyword>
<keyword evidence="9" id="KW-1185">Reference proteome</keyword>
<keyword evidence="2" id="KW-1003">Cell membrane</keyword>
<feature type="transmembrane region" description="Helical" evidence="6">
    <location>
        <begin position="331"/>
        <end position="350"/>
    </location>
</feature>
<geneLocation type="plasmid" evidence="8">
    <name>unnamed1</name>
</geneLocation>
<comment type="subcellular location">
    <subcellularLocation>
        <location evidence="1">Cell membrane</location>
        <topology evidence="1">Multi-pass membrane protein</topology>
    </subcellularLocation>
</comment>
<dbReference type="OrthoDB" id="9812221at2"/>
<dbReference type="InterPro" id="IPR020846">
    <property type="entry name" value="MFS_dom"/>
</dbReference>
<evidence type="ECO:0000256" key="2">
    <source>
        <dbReference type="ARBA" id="ARBA00022475"/>
    </source>
</evidence>
<feature type="transmembrane region" description="Helical" evidence="6">
    <location>
        <begin position="16"/>
        <end position="36"/>
    </location>
</feature>
<dbReference type="EMBL" id="CP032828">
    <property type="protein sequence ID" value="AYJ85087.1"/>
    <property type="molecule type" value="Genomic_DNA"/>
</dbReference>
<evidence type="ECO:0000256" key="3">
    <source>
        <dbReference type="ARBA" id="ARBA00022692"/>
    </source>
</evidence>
<feature type="transmembrane region" description="Helical" evidence="6">
    <location>
        <begin position="243"/>
        <end position="261"/>
    </location>
</feature>
<evidence type="ECO:0000313" key="9">
    <source>
        <dbReference type="Proteomes" id="UP000276254"/>
    </source>
</evidence>
<dbReference type="KEGG" id="spha:D3Y57_03360"/>
<reference evidence="8 9" key="1">
    <citation type="submission" date="2018-09" db="EMBL/GenBank/DDBJ databases">
        <title>Sphingomonas peninsula sp. nov., isolated from fildes peninsula, Antarctic soil.</title>
        <authorList>
            <person name="Yingchao G."/>
        </authorList>
    </citation>
    <scope>NUCLEOTIDE SEQUENCE [LARGE SCALE GENOMIC DNA]</scope>
    <source>
        <strain evidence="8 9">YZ-8</strain>
        <plasmid evidence="8 9">unnamed1</plasmid>
    </source>
</reference>
<dbReference type="GO" id="GO:0005886">
    <property type="term" value="C:plasma membrane"/>
    <property type="evidence" value="ECO:0007669"/>
    <property type="project" value="UniProtKB-SubCell"/>
</dbReference>
<dbReference type="GO" id="GO:0022857">
    <property type="term" value="F:transmembrane transporter activity"/>
    <property type="evidence" value="ECO:0007669"/>
    <property type="project" value="InterPro"/>
</dbReference>
<keyword evidence="5 6" id="KW-0472">Membrane</keyword>
<dbReference type="AlphaFoldDB" id="A0A494T6X8"/>
<gene>
    <name evidence="8" type="ORF">D3Y57_03360</name>
</gene>
<dbReference type="Proteomes" id="UP000276254">
    <property type="component" value="Plasmid unnamed1"/>
</dbReference>
<dbReference type="PANTHER" id="PTHR43124:SF3">
    <property type="entry name" value="CHLORAMPHENICOL EFFLUX PUMP RV0191"/>
    <property type="match status" value="1"/>
</dbReference>
<accession>A0A494T6X8</accession>
<feature type="transmembrane region" description="Helical" evidence="6">
    <location>
        <begin position="110"/>
        <end position="131"/>
    </location>
</feature>
<evidence type="ECO:0000256" key="5">
    <source>
        <dbReference type="ARBA" id="ARBA00023136"/>
    </source>
</evidence>
<name>A0A494T6X8_SPHPE</name>
<proteinExistence type="predicted"/>
<feature type="transmembrane region" description="Helical" evidence="6">
    <location>
        <begin position="137"/>
        <end position="155"/>
    </location>
</feature>
<evidence type="ECO:0000256" key="1">
    <source>
        <dbReference type="ARBA" id="ARBA00004651"/>
    </source>
</evidence>
<dbReference type="Pfam" id="PF07690">
    <property type="entry name" value="MFS_1"/>
    <property type="match status" value="1"/>
</dbReference>
<protein>
    <submittedName>
        <fullName evidence="8">MFS transporter</fullName>
    </submittedName>
</protein>
<keyword evidence="3 6" id="KW-0812">Transmembrane</keyword>
<feature type="transmembrane region" description="Helical" evidence="6">
    <location>
        <begin position="267"/>
        <end position="289"/>
    </location>
</feature>
<evidence type="ECO:0000259" key="7">
    <source>
        <dbReference type="PROSITE" id="PS50850"/>
    </source>
</evidence>
<dbReference type="InterPro" id="IPR036259">
    <property type="entry name" value="MFS_trans_sf"/>
</dbReference>
<feature type="transmembrane region" description="Helical" evidence="6">
    <location>
        <begin position="78"/>
        <end position="98"/>
    </location>
</feature>
<feature type="transmembrane region" description="Helical" evidence="6">
    <location>
        <begin position="216"/>
        <end position="236"/>
    </location>
</feature>
<evidence type="ECO:0000256" key="4">
    <source>
        <dbReference type="ARBA" id="ARBA00022989"/>
    </source>
</evidence>
<dbReference type="RefSeq" id="WP_121151326.1">
    <property type="nucleotide sequence ID" value="NZ_CP032828.1"/>
</dbReference>
<keyword evidence="4 6" id="KW-1133">Transmembrane helix</keyword>
<dbReference type="PROSITE" id="PS50850">
    <property type="entry name" value="MFS"/>
    <property type="match status" value="1"/>
</dbReference>
<organism evidence="8 9">
    <name type="scientific">Sphingomonas paeninsulae</name>
    <dbReference type="NCBI Taxonomy" id="2319844"/>
    <lineage>
        <taxon>Bacteria</taxon>
        <taxon>Pseudomonadati</taxon>
        <taxon>Pseudomonadota</taxon>
        <taxon>Alphaproteobacteria</taxon>
        <taxon>Sphingomonadales</taxon>
        <taxon>Sphingomonadaceae</taxon>
        <taxon>Sphingomonas</taxon>
    </lineage>
</organism>
<dbReference type="PANTHER" id="PTHR43124">
    <property type="entry name" value="PURINE EFFLUX PUMP PBUE"/>
    <property type="match status" value="1"/>
</dbReference>
<evidence type="ECO:0000313" key="8">
    <source>
        <dbReference type="EMBL" id="AYJ85087.1"/>
    </source>
</evidence>
<dbReference type="InterPro" id="IPR050189">
    <property type="entry name" value="MFS_Efflux_Transporters"/>
</dbReference>
<sequence>MSDLANHFGGGAGGSFFAQLAGTLPLFGVMAGALFAGSMIERFGLRQMLLLSMFVFAVAGSAGVLLDAPYPFLGARLLMGGAAGVMTTACNSLIAIYYRGAKRARMNGLIIGAGAIAGISFVLIAGFTASWWWRAPFLLHAAVALAFLPAVLLAGRVPTLPKQTENMIGNLRRLRPIVPVCLVGFAWFAMMLMSGVQTPFVMALAGIGDHRTIATLYAINAASVSVSSVLAGRIALRFSSNTVLRASFLLLAAAMCILGSGTTVIQFAIGLMVSGVSVGFGLTAIWTWGMRVAPHDIVPRALGAMTTCLYLGGALSPFLSAPYEAMMGIRGQFFGIAATTALVVAASWIVTRKSGVLAAT</sequence>